<evidence type="ECO:0000313" key="1">
    <source>
        <dbReference type="EMBL" id="KAK9752511.1"/>
    </source>
</evidence>
<reference evidence="1 2" key="1">
    <citation type="journal article" date="2024" name="BMC Genomics">
        <title>De novo assembly and annotation of Popillia japonica's genome with initial clues to its potential as an invasive pest.</title>
        <authorList>
            <person name="Cucini C."/>
            <person name="Boschi S."/>
            <person name="Funari R."/>
            <person name="Cardaioli E."/>
            <person name="Iannotti N."/>
            <person name="Marturano G."/>
            <person name="Paoli F."/>
            <person name="Bruttini M."/>
            <person name="Carapelli A."/>
            <person name="Frati F."/>
            <person name="Nardi F."/>
        </authorList>
    </citation>
    <scope>NUCLEOTIDE SEQUENCE [LARGE SCALE GENOMIC DNA]</scope>
    <source>
        <strain evidence="1">DMR45628</strain>
    </source>
</reference>
<organism evidence="1 2">
    <name type="scientific">Popillia japonica</name>
    <name type="common">Japanese beetle</name>
    <dbReference type="NCBI Taxonomy" id="7064"/>
    <lineage>
        <taxon>Eukaryota</taxon>
        <taxon>Metazoa</taxon>
        <taxon>Ecdysozoa</taxon>
        <taxon>Arthropoda</taxon>
        <taxon>Hexapoda</taxon>
        <taxon>Insecta</taxon>
        <taxon>Pterygota</taxon>
        <taxon>Neoptera</taxon>
        <taxon>Endopterygota</taxon>
        <taxon>Coleoptera</taxon>
        <taxon>Polyphaga</taxon>
        <taxon>Scarabaeiformia</taxon>
        <taxon>Scarabaeidae</taxon>
        <taxon>Rutelinae</taxon>
        <taxon>Popillia</taxon>
    </lineage>
</organism>
<proteinExistence type="predicted"/>
<sequence length="141" mass="16614">MDPGISDHFAQIIKVNQICSRAPVVNSSNITYRKINAGTINEFKYHYTKLDSVFTPETMNTDDCFNRYFDHFMWCYDLAFIKCKKTVLQSTKNKKIKINFSNELRVQVTHLQNINWLRKHTTDDDINDQYKVQKRIIGATI</sequence>
<name>A0AAW1N097_POPJA</name>
<dbReference type="AlphaFoldDB" id="A0AAW1N097"/>
<evidence type="ECO:0000313" key="2">
    <source>
        <dbReference type="Proteomes" id="UP001458880"/>
    </source>
</evidence>
<accession>A0AAW1N097</accession>
<gene>
    <name evidence="1" type="ORF">QE152_g4148</name>
</gene>
<protein>
    <submittedName>
        <fullName evidence="1">Uncharacterized protein</fullName>
    </submittedName>
</protein>
<dbReference type="Proteomes" id="UP001458880">
    <property type="component" value="Unassembled WGS sequence"/>
</dbReference>
<keyword evidence="2" id="KW-1185">Reference proteome</keyword>
<dbReference type="EMBL" id="JASPKY010000019">
    <property type="protein sequence ID" value="KAK9752511.1"/>
    <property type="molecule type" value="Genomic_DNA"/>
</dbReference>
<comment type="caution">
    <text evidence="1">The sequence shown here is derived from an EMBL/GenBank/DDBJ whole genome shotgun (WGS) entry which is preliminary data.</text>
</comment>